<dbReference type="RefSeq" id="WP_096456298.1">
    <property type="nucleotide sequence ID" value="NZ_AP017369.1"/>
</dbReference>
<dbReference type="KEGG" id="csur:N24_1806"/>
<protein>
    <submittedName>
        <fullName evidence="1">Uncharacterized protein</fullName>
    </submittedName>
</protein>
<evidence type="ECO:0000313" key="2">
    <source>
        <dbReference type="Proteomes" id="UP000218244"/>
    </source>
</evidence>
<gene>
    <name evidence="1" type="ORF">N24_1806</name>
</gene>
<evidence type="ECO:0000313" key="1">
    <source>
        <dbReference type="EMBL" id="BAU96068.1"/>
    </source>
</evidence>
<keyword evidence="2" id="KW-1185">Reference proteome</keyword>
<reference evidence="1 2" key="1">
    <citation type="submission" date="2016-02" db="EMBL/GenBank/DDBJ databases">
        <title>Corynebacterium glutamicum N24 whole genome sequencing project.</title>
        <authorList>
            <person name="Matsutani M."/>
            <person name="Nangtapong N."/>
            <person name="Yakushi T."/>
            <person name="Matsushita K."/>
        </authorList>
    </citation>
    <scope>NUCLEOTIDE SEQUENCE [LARGE SCALE GENOMIC DNA]</scope>
    <source>
        <strain evidence="1 2">N24</strain>
    </source>
</reference>
<dbReference type="AlphaFoldDB" id="A0A161JNT6"/>
<organism evidence="1 2">
    <name type="scientific">Corynebacterium suranareeae</name>
    <dbReference type="NCBI Taxonomy" id="2506452"/>
    <lineage>
        <taxon>Bacteria</taxon>
        <taxon>Bacillati</taxon>
        <taxon>Actinomycetota</taxon>
        <taxon>Actinomycetes</taxon>
        <taxon>Mycobacteriales</taxon>
        <taxon>Corynebacteriaceae</taxon>
        <taxon>Corynebacterium</taxon>
    </lineage>
</organism>
<dbReference type="Proteomes" id="UP000218244">
    <property type="component" value="Chromosome"/>
</dbReference>
<name>A0A161JNT6_9CORY</name>
<sequence length="385" mass="43304">MRQPAINELMQAPHPYTVHELLRAPHNFTINELQFTQALARGQHVIIISLWADRCFLFEPTLRQILNESTREIVPQLHLPKMTIDFDVEAAGHRIENQRTVVQNKGKRILPPGYDIAFHGDYGYVLTLPHFAGRLSAESPSSTHFIYYESAGGPYHMEFGIARPGTLKWDRVDTSTNDALLYAFNSKLGGIRLAYDTHGPLIVSPGADADGCHAIYRPVRDNHNNVYDTSWINWQATLLIDQFSFAPIHSLGDPDLESREPINPDHVLPEGMLLAIDEEVGPVVVSPHANERQCHNIFHDALFNTSVSDRPLTHLAQISYLELADLPDNLRLADHPDYGRVVVGESDLPWNDEGECDIFRLCSIDESPAGAIHDRIQESELSFIS</sequence>
<proteinExistence type="predicted"/>
<accession>A0A161JNT6</accession>
<dbReference type="EMBL" id="AP017369">
    <property type="protein sequence ID" value="BAU96068.1"/>
    <property type="molecule type" value="Genomic_DNA"/>
</dbReference>